<accession>A0ABQ5SAR1</accession>
<dbReference type="InterPro" id="IPR011701">
    <property type="entry name" value="MFS"/>
</dbReference>
<name>A0ABQ5SAR1_9CHLO</name>
<dbReference type="PANTHER" id="PTHR23518">
    <property type="entry name" value="C-METHYLTRANSFERASE"/>
    <property type="match status" value="1"/>
</dbReference>
<dbReference type="Proteomes" id="UP001165090">
    <property type="component" value="Unassembled WGS sequence"/>
</dbReference>
<dbReference type="EMBL" id="BSDZ01000039">
    <property type="protein sequence ID" value="GLI66744.1"/>
    <property type="molecule type" value="Genomic_DNA"/>
</dbReference>
<evidence type="ECO:0000313" key="3">
    <source>
        <dbReference type="EMBL" id="GLI66744.1"/>
    </source>
</evidence>
<comment type="caution">
    <text evidence="3">The sequence shown here is derived from an EMBL/GenBank/DDBJ whole genome shotgun (WGS) entry which is preliminary data.</text>
</comment>
<dbReference type="Gene3D" id="1.20.1250.20">
    <property type="entry name" value="MFS general substrate transporter like domains"/>
    <property type="match status" value="1"/>
</dbReference>
<feature type="transmembrane region" description="Helical" evidence="2">
    <location>
        <begin position="473"/>
        <end position="493"/>
    </location>
</feature>
<dbReference type="InterPro" id="IPR036259">
    <property type="entry name" value="MFS_trans_sf"/>
</dbReference>
<evidence type="ECO:0000256" key="1">
    <source>
        <dbReference type="SAM" id="MobiDB-lite"/>
    </source>
</evidence>
<feature type="compositionally biased region" description="Low complexity" evidence="1">
    <location>
        <begin position="647"/>
        <end position="658"/>
    </location>
</feature>
<feature type="compositionally biased region" description="Polar residues" evidence="1">
    <location>
        <begin position="16"/>
        <end position="48"/>
    </location>
</feature>
<feature type="region of interest" description="Disordered" evidence="1">
    <location>
        <begin position="340"/>
        <end position="381"/>
    </location>
</feature>
<feature type="transmembrane region" description="Helical" evidence="2">
    <location>
        <begin position="303"/>
        <end position="322"/>
    </location>
</feature>
<sequence>MTTTFLRSIGQPPSRAFTQRPQPALSCRTTASYRPGRFSTSQTPQLQERSYHTPGFIRNAKGVSLLLQRSALFQRSRSTPDVIVAAAAAGAPTGGNGRGDSAAAATTTSAPPSRPLDRFLSIFNVFSDERCNSKLLALAIGQMLCSIATLIHDSYLPIYVHEELGLSTTKIGAVQGAAQFLCQISKGVSGVVGDILGSQTRVLVFGTFLTLACKPMFALLSTVYGIFGVTACLYWFFMAKLLDRLSKGIREAPTKAVMNELAKESGDAPDAAYGLRQSLATAGMLIGSTIASLTFAATGNNYILTFTVAAIPPALALLWLVANFRDELFGASKETAAVVSTTTAPPPPPPPALPAAASSFDGVATPPSTTSSLDSPPPSPTASMNVMSVSVDIPIDKTIDSPLPALTSAAVSGTAEAVSEPVLSPLEKAIAILKAFRPVYWQALIVVAVLYFARFDASFLSIRAKAVMPKTLLPMMTLVNTLIQMLLTAPLARVSGASVRNRNRLLLVGFGFMVLADICFALPLMANPAGMFIGSAFIGLHMAMTHAITISMISSYMPTGKLPGVGKLSGTAVSFTDLLLGFVLAASNAVAGILTDMTRSSGLGNVGCFMGGATACVLSGVLLILFERFGDLGRDDLVVKKSKKKVPTTPTVSVPTVVARPGSDAVDPPAKAKPE</sequence>
<evidence type="ECO:0000313" key="4">
    <source>
        <dbReference type="Proteomes" id="UP001165090"/>
    </source>
</evidence>
<feature type="transmembrane region" description="Helical" evidence="2">
    <location>
        <begin position="505"/>
        <end position="526"/>
    </location>
</feature>
<feature type="transmembrane region" description="Helical" evidence="2">
    <location>
        <begin position="532"/>
        <end position="556"/>
    </location>
</feature>
<reference evidence="3 4" key="1">
    <citation type="journal article" date="2023" name="IScience">
        <title>Expanded male sex-determining region conserved during the evolution of homothallism in the green alga Volvox.</title>
        <authorList>
            <person name="Yamamoto K."/>
            <person name="Matsuzaki R."/>
            <person name="Mahakham W."/>
            <person name="Heman W."/>
            <person name="Sekimoto H."/>
            <person name="Kawachi M."/>
            <person name="Minakuchi Y."/>
            <person name="Toyoda A."/>
            <person name="Nozaki H."/>
        </authorList>
    </citation>
    <scope>NUCLEOTIDE SEQUENCE [LARGE SCALE GENOMIC DNA]</scope>
    <source>
        <strain evidence="3 4">NIES-4468</strain>
    </source>
</reference>
<feature type="transmembrane region" description="Helical" evidence="2">
    <location>
        <begin position="568"/>
        <end position="591"/>
    </location>
</feature>
<proteinExistence type="predicted"/>
<feature type="transmembrane region" description="Helical" evidence="2">
    <location>
        <begin position="603"/>
        <end position="626"/>
    </location>
</feature>
<keyword evidence="4" id="KW-1185">Reference proteome</keyword>
<feature type="compositionally biased region" description="Low complexity" evidence="1">
    <location>
        <begin position="354"/>
        <end position="374"/>
    </location>
</feature>
<feature type="transmembrane region" description="Helical" evidence="2">
    <location>
        <begin position="216"/>
        <end position="237"/>
    </location>
</feature>
<feature type="compositionally biased region" description="Pro residues" evidence="1">
    <location>
        <begin position="344"/>
        <end position="353"/>
    </location>
</feature>
<evidence type="ECO:0000256" key="2">
    <source>
        <dbReference type="SAM" id="Phobius"/>
    </source>
</evidence>
<dbReference type="PANTHER" id="PTHR23518:SF2">
    <property type="entry name" value="MAJOR FACILITATOR SUPERFAMILY TRANSPORTER"/>
    <property type="match status" value="1"/>
</dbReference>
<evidence type="ECO:0008006" key="5">
    <source>
        <dbReference type="Google" id="ProtNLM"/>
    </source>
</evidence>
<keyword evidence="2" id="KW-1133">Transmembrane helix</keyword>
<organism evidence="3 4">
    <name type="scientific">Volvox africanus</name>
    <dbReference type="NCBI Taxonomy" id="51714"/>
    <lineage>
        <taxon>Eukaryota</taxon>
        <taxon>Viridiplantae</taxon>
        <taxon>Chlorophyta</taxon>
        <taxon>core chlorophytes</taxon>
        <taxon>Chlorophyceae</taxon>
        <taxon>CS clade</taxon>
        <taxon>Chlamydomonadales</taxon>
        <taxon>Volvocaceae</taxon>
        <taxon>Volvox</taxon>
    </lineage>
</organism>
<feature type="transmembrane region" description="Helical" evidence="2">
    <location>
        <begin position="435"/>
        <end position="453"/>
    </location>
</feature>
<dbReference type="SUPFAM" id="SSF103473">
    <property type="entry name" value="MFS general substrate transporter"/>
    <property type="match status" value="1"/>
</dbReference>
<feature type="region of interest" description="Disordered" evidence="1">
    <location>
        <begin position="1"/>
        <end position="49"/>
    </location>
</feature>
<feature type="compositionally biased region" description="Low complexity" evidence="1">
    <location>
        <begin position="99"/>
        <end position="111"/>
    </location>
</feature>
<gene>
    <name evidence="3" type="ORF">VaNZ11_010693</name>
</gene>
<dbReference type="Pfam" id="PF07690">
    <property type="entry name" value="MFS_1"/>
    <property type="match status" value="1"/>
</dbReference>
<protein>
    <recommendedName>
        <fullName evidence="5">Major facilitator superfamily (MFS) profile domain-containing protein</fullName>
    </recommendedName>
</protein>
<keyword evidence="2" id="KW-0812">Transmembrane</keyword>
<feature type="transmembrane region" description="Helical" evidence="2">
    <location>
        <begin position="279"/>
        <end position="297"/>
    </location>
</feature>
<keyword evidence="2" id="KW-0472">Membrane</keyword>
<feature type="region of interest" description="Disordered" evidence="1">
    <location>
        <begin position="647"/>
        <end position="675"/>
    </location>
</feature>
<feature type="region of interest" description="Disordered" evidence="1">
    <location>
        <begin position="90"/>
        <end position="111"/>
    </location>
</feature>